<evidence type="ECO:0000256" key="5">
    <source>
        <dbReference type="SAM" id="MobiDB-lite"/>
    </source>
</evidence>
<dbReference type="PROSITE" id="PS51450">
    <property type="entry name" value="LRR"/>
    <property type="match status" value="2"/>
</dbReference>
<dbReference type="EMBL" id="JACYCF010000005">
    <property type="protein sequence ID" value="KAF8756986.1"/>
    <property type="molecule type" value="Genomic_DNA"/>
</dbReference>
<feature type="region of interest" description="Disordered" evidence="5">
    <location>
        <begin position="159"/>
        <end position="180"/>
    </location>
</feature>
<comment type="subcellular location">
    <subcellularLocation>
        <location evidence="1">Cytoplasm</location>
    </subcellularLocation>
</comment>
<feature type="compositionally biased region" description="Basic residues" evidence="5">
    <location>
        <begin position="441"/>
        <end position="454"/>
    </location>
</feature>
<keyword evidence="2" id="KW-0963">Cytoplasm</keyword>
<reference evidence="6" key="1">
    <citation type="submission" date="2020-09" db="EMBL/GenBank/DDBJ databases">
        <title>Comparative genome analyses of four rice-infecting Rhizoctonia solani isolates reveal extensive enrichment of homogalacturonan modification genes.</title>
        <authorList>
            <person name="Lee D.-Y."/>
            <person name="Jeon J."/>
            <person name="Kim K.-T."/>
            <person name="Cheong K."/>
            <person name="Song H."/>
            <person name="Choi G."/>
            <person name="Ko J."/>
            <person name="Opiyo S.O."/>
            <person name="Zuo S."/>
            <person name="Madhav S."/>
            <person name="Lee Y.-H."/>
            <person name="Wang G.-L."/>
        </authorList>
    </citation>
    <scope>NUCLEOTIDE SEQUENCE</scope>
    <source>
        <strain evidence="6">AG1-IA B2</strain>
    </source>
</reference>
<dbReference type="SUPFAM" id="SSF52075">
    <property type="entry name" value="Outer arm dynein light chain 1"/>
    <property type="match status" value="1"/>
</dbReference>
<dbReference type="InterPro" id="IPR001611">
    <property type="entry name" value="Leu-rich_rpt"/>
</dbReference>
<feature type="compositionally biased region" description="Polar residues" evidence="5">
    <location>
        <begin position="478"/>
        <end position="504"/>
    </location>
</feature>
<evidence type="ECO:0000313" key="7">
    <source>
        <dbReference type="Proteomes" id="UP000614334"/>
    </source>
</evidence>
<feature type="region of interest" description="Disordered" evidence="5">
    <location>
        <begin position="406"/>
        <end position="535"/>
    </location>
</feature>
<proteinExistence type="predicted"/>
<keyword evidence="3" id="KW-0433">Leucine-rich repeat</keyword>
<dbReference type="Gene3D" id="3.80.10.10">
    <property type="entry name" value="Ribonuclease Inhibitor"/>
    <property type="match status" value="2"/>
</dbReference>
<dbReference type="InterPro" id="IPR003591">
    <property type="entry name" value="Leu-rich_rpt_typical-subtyp"/>
</dbReference>
<dbReference type="GO" id="GO:0005737">
    <property type="term" value="C:cytoplasm"/>
    <property type="evidence" value="ECO:0007669"/>
    <property type="project" value="UniProtKB-SubCell"/>
</dbReference>
<evidence type="ECO:0000256" key="3">
    <source>
        <dbReference type="ARBA" id="ARBA00022614"/>
    </source>
</evidence>
<dbReference type="PANTHER" id="PTHR15454">
    <property type="entry name" value="NISCHARIN RELATED"/>
    <property type="match status" value="1"/>
</dbReference>
<sequence>MSIVVETEAGDDYVRRWATFIRTHEQRLAGAGYGRRPNGSQQPSALPNLLSWVGLASAPDPGMVLTTDLHHIFYLLMRFEAWSSPIHSSSSAMSTMSRLSLGGSWWSRSEPPPVDAELKYIYSSFTKLPALSIKQAGLKLIAELAQDPLTDQRTYRTSLSTVVDDRSDERASPPGAPPSYLPPFPKIPYQNLPNQIQRTMVFPTHHIATQWSRLRRLSFADNGLTFFPTAPLANLVNVTHLDLSSNLLVAVPSGLGALYNLVSLNLSDNMIESVLGIYATLGSITNLDLSKNRLESLCGLERLRALERVDLRLNHVEESAEVGRLVGLPNILNISIQGNPFTENEEEYRARCFEYFLKEGKSITLDGTPLASMNDVVLRYRGPSPLLLNPHQRRVPMSLRLWTEASATSKEQANTDIDHTEPLSSFSPPPMTAAAVSPKPVIHHHNKPRKRKPTRIVDLDDIGESSGTSVVHSRETSNEILSHSPQSISLLGTGTSPKLSSSPGSIHRSRERGQRPTPHAMPSTIREETEPPTPCIEVKPKAAKRRARASASVYEPGPTVTDEQRFDDAEAFRRKMEALRAEVGDGWLKVLSQQQQGGIA</sequence>
<evidence type="ECO:0000256" key="1">
    <source>
        <dbReference type="ARBA" id="ARBA00004496"/>
    </source>
</evidence>
<gene>
    <name evidence="6" type="ORF">RHS01_04141</name>
</gene>
<dbReference type="SMART" id="SM00369">
    <property type="entry name" value="LRR_TYP"/>
    <property type="match status" value="3"/>
</dbReference>
<evidence type="ECO:0000313" key="6">
    <source>
        <dbReference type="EMBL" id="KAF8756986.1"/>
    </source>
</evidence>
<dbReference type="InterPro" id="IPR032675">
    <property type="entry name" value="LRR_dom_sf"/>
</dbReference>
<name>A0A8H7IFZ0_9AGAM</name>
<dbReference type="AlphaFoldDB" id="A0A8H7IFZ0"/>
<feature type="compositionally biased region" description="Polar residues" evidence="5">
    <location>
        <begin position="406"/>
        <end position="415"/>
    </location>
</feature>
<accession>A0A8H7IFZ0</accession>
<protein>
    <submittedName>
        <fullName evidence="6">Leucine-rich repeats protein</fullName>
    </submittedName>
</protein>
<keyword evidence="4" id="KW-0677">Repeat</keyword>
<evidence type="ECO:0000256" key="4">
    <source>
        <dbReference type="ARBA" id="ARBA00022737"/>
    </source>
</evidence>
<comment type="caution">
    <text evidence="6">The sequence shown here is derived from an EMBL/GenBank/DDBJ whole genome shotgun (WGS) entry which is preliminary data.</text>
</comment>
<organism evidence="6 7">
    <name type="scientific">Rhizoctonia solani</name>
    <dbReference type="NCBI Taxonomy" id="456999"/>
    <lineage>
        <taxon>Eukaryota</taxon>
        <taxon>Fungi</taxon>
        <taxon>Dikarya</taxon>
        <taxon>Basidiomycota</taxon>
        <taxon>Agaricomycotina</taxon>
        <taxon>Agaricomycetes</taxon>
        <taxon>Cantharellales</taxon>
        <taxon>Ceratobasidiaceae</taxon>
        <taxon>Rhizoctonia</taxon>
    </lineage>
</organism>
<dbReference type="Proteomes" id="UP000614334">
    <property type="component" value="Unassembled WGS sequence"/>
</dbReference>
<evidence type="ECO:0000256" key="2">
    <source>
        <dbReference type="ARBA" id="ARBA00022490"/>
    </source>
</evidence>
<dbReference type="PANTHER" id="PTHR15454:SF69">
    <property type="entry name" value="SERINE_THREONINE-PROTEIN KINASE 11-INTERACTING PROTEIN"/>
    <property type="match status" value="1"/>
</dbReference>